<keyword evidence="1" id="KW-0812">Transmembrane</keyword>
<comment type="caution">
    <text evidence="2">The sequence shown here is derived from an EMBL/GenBank/DDBJ whole genome shotgun (WGS) entry which is preliminary data.</text>
</comment>
<dbReference type="InterPro" id="IPR013783">
    <property type="entry name" value="Ig-like_fold"/>
</dbReference>
<dbReference type="Gene3D" id="2.60.40.10">
    <property type="entry name" value="Immunoglobulins"/>
    <property type="match status" value="1"/>
</dbReference>
<dbReference type="EMBL" id="LAZR01008594">
    <property type="protein sequence ID" value="KKM77766.1"/>
    <property type="molecule type" value="Genomic_DNA"/>
</dbReference>
<protein>
    <recommendedName>
        <fullName evidence="3">Bacterial Ig-like domain-containing protein</fullName>
    </recommendedName>
</protein>
<organism evidence="2">
    <name type="scientific">marine sediment metagenome</name>
    <dbReference type="NCBI Taxonomy" id="412755"/>
    <lineage>
        <taxon>unclassified sequences</taxon>
        <taxon>metagenomes</taxon>
        <taxon>ecological metagenomes</taxon>
    </lineage>
</organism>
<keyword evidence="1" id="KW-1133">Transmembrane helix</keyword>
<evidence type="ECO:0008006" key="3">
    <source>
        <dbReference type="Google" id="ProtNLM"/>
    </source>
</evidence>
<keyword evidence="1" id="KW-0472">Membrane</keyword>
<reference evidence="2" key="1">
    <citation type="journal article" date="2015" name="Nature">
        <title>Complex archaea that bridge the gap between prokaryotes and eukaryotes.</title>
        <authorList>
            <person name="Spang A."/>
            <person name="Saw J.H."/>
            <person name="Jorgensen S.L."/>
            <person name="Zaremba-Niedzwiedzka K."/>
            <person name="Martijn J."/>
            <person name="Lind A.E."/>
            <person name="van Eijk R."/>
            <person name="Schleper C."/>
            <person name="Guy L."/>
            <person name="Ettema T.J."/>
        </authorList>
    </citation>
    <scope>NUCLEOTIDE SEQUENCE</scope>
</reference>
<evidence type="ECO:0000256" key="1">
    <source>
        <dbReference type="SAM" id="Phobius"/>
    </source>
</evidence>
<feature type="non-terminal residue" evidence="2">
    <location>
        <position position="199"/>
    </location>
</feature>
<sequence length="199" mass="21968">MIEKKYLAIIFTSFLIMSGLVFGLLFLWSMGEGKSDITAPTVEVTNPTNTIYTNAELLLNITVTDDNGINTVWYNWEGSNVTYTVPHNITFSEGLNTIYAWANDSGGNVGSTSVAFIIDTIAPIVEVTRPTNTIYPNIEQLLSITATDDNRIDTVWYNWEGSNVTYTVPHNITFSEGLNTIYAWANDSVGNVGSTLVLF</sequence>
<evidence type="ECO:0000313" key="2">
    <source>
        <dbReference type="EMBL" id="KKM77766.1"/>
    </source>
</evidence>
<gene>
    <name evidence="2" type="ORF">LCGC14_1366750</name>
</gene>
<feature type="transmembrane region" description="Helical" evidence="1">
    <location>
        <begin position="6"/>
        <end position="28"/>
    </location>
</feature>
<name>A0A0F9KSK2_9ZZZZ</name>
<proteinExistence type="predicted"/>
<accession>A0A0F9KSK2</accession>
<dbReference type="AlphaFoldDB" id="A0A0F9KSK2"/>